<keyword evidence="1" id="KW-0812">Transmembrane</keyword>
<sequence>MTVSAKREWLLPVGLIVLSAAPVIAGAARVAELTSGATVTQDNARFFASPVPVLVHIFSVTLYCLLGAFQFARGLRRRRPAWHRTTGRLLVPCGLAAALSGLWMTLFYPRPPSDGELLTGFRLVFGSAMVGCIVLGFAAIRRRDIARHRAWMARGYAIGLGAGTQVLTHLPWILLAGQPRGLGRALLMLAGWLINLAVTEWALRKGPTKPTPSLGLTEPRVGALAS</sequence>
<dbReference type="Proteomes" id="UP000199413">
    <property type="component" value="Unassembled WGS sequence"/>
</dbReference>
<dbReference type="EMBL" id="FMHV01000002">
    <property type="protein sequence ID" value="SCL13807.1"/>
    <property type="molecule type" value="Genomic_DNA"/>
</dbReference>
<evidence type="ECO:0000313" key="3">
    <source>
        <dbReference type="Proteomes" id="UP000199413"/>
    </source>
</evidence>
<dbReference type="AlphaFoldDB" id="A0A1C6R9Z4"/>
<dbReference type="OrthoDB" id="4698148at2"/>
<keyword evidence="3" id="KW-1185">Reference proteome</keyword>
<accession>A0A1C6R9Z4</accession>
<dbReference type="InterPro" id="IPR018750">
    <property type="entry name" value="DUF2306_membrane"/>
</dbReference>
<protein>
    <submittedName>
        <fullName evidence="2">Uncharacterized membrane protein</fullName>
    </submittedName>
</protein>
<feature type="transmembrane region" description="Helical" evidence="1">
    <location>
        <begin position="51"/>
        <end position="69"/>
    </location>
</feature>
<reference evidence="3" key="1">
    <citation type="submission" date="2016-06" db="EMBL/GenBank/DDBJ databases">
        <authorList>
            <person name="Varghese N."/>
            <person name="Submissions Spin"/>
        </authorList>
    </citation>
    <scope>NUCLEOTIDE SEQUENCE [LARGE SCALE GENOMIC DNA]</scope>
    <source>
        <strain evidence="3">DSM 45431</strain>
    </source>
</reference>
<feature type="transmembrane region" description="Helical" evidence="1">
    <location>
        <begin position="181"/>
        <end position="203"/>
    </location>
</feature>
<feature type="transmembrane region" description="Helical" evidence="1">
    <location>
        <begin position="152"/>
        <end position="175"/>
    </location>
</feature>
<dbReference type="Pfam" id="PF10067">
    <property type="entry name" value="DUF2306"/>
    <property type="match status" value="1"/>
</dbReference>
<organism evidence="2 3">
    <name type="scientific">Micromonospora rhizosphaerae</name>
    <dbReference type="NCBI Taxonomy" id="568872"/>
    <lineage>
        <taxon>Bacteria</taxon>
        <taxon>Bacillati</taxon>
        <taxon>Actinomycetota</taxon>
        <taxon>Actinomycetes</taxon>
        <taxon>Micromonosporales</taxon>
        <taxon>Micromonosporaceae</taxon>
        <taxon>Micromonospora</taxon>
    </lineage>
</organism>
<evidence type="ECO:0000313" key="2">
    <source>
        <dbReference type="EMBL" id="SCL13807.1"/>
    </source>
</evidence>
<dbReference type="STRING" id="568872.GA0070624_0238"/>
<gene>
    <name evidence="2" type="ORF">GA0070624_0238</name>
</gene>
<feature type="transmembrane region" description="Helical" evidence="1">
    <location>
        <begin position="120"/>
        <end position="140"/>
    </location>
</feature>
<name>A0A1C6R9Z4_9ACTN</name>
<keyword evidence="1" id="KW-1133">Transmembrane helix</keyword>
<proteinExistence type="predicted"/>
<feature type="transmembrane region" description="Helical" evidence="1">
    <location>
        <begin position="89"/>
        <end position="108"/>
    </location>
</feature>
<keyword evidence="1" id="KW-0472">Membrane</keyword>
<evidence type="ECO:0000256" key="1">
    <source>
        <dbReference type="SAM" id="Phobius"/>
    </source>
</evidence>